<organism evidence="1 2">
    <name type="scientific">Eiseniibacteriota bacterium</name>
    <dbReference type="NCBI Taxonomy" id="2212470"/>
    <lineage>
        <taxon>Bacteria</taxon>
        <taxon>Candidatus Eiseniibacteriota</taxon>
    </lineage>
</organism>
<protein>
    <recommendedName>
        <fullName evidence="3">SMP-30/Gluconolactonase/LRE-like region domain-containing protein</fullName>
    </recommendedName>
</protein>
<dbReference type="InterPro" id="IPR011042">
    <property type="entry name" value="6-blade_b-propeller_TolB-like"/>
</dbReference>
<dbReference type="SUPFAM" id="SSF101898">
    <property type="entry name" value="NHL repeat"/>
    <property type="match status" value="1"/>
</dbReference>
<sequence>MLAAALTAGHAAADCAPPYLFRWNTHGSYLLSMAVGGGDGNLYVLDGAAVVRVYGPDGALLHQWVASYPSWYPYDIAADAQGNVYVTDLVAVNKFTSAGTFVRKWFPGAGCQFGPDGGSPTAIAVDAQGNVYTMTGEGPRMEKFTGDGTLLAAWDVQTAHCGDYAIAVDGQGVVYVIDKYGSYGAAYDVSVLRYTSNGNLLGQWGPFEGAQDIAVDGDGRVYVNVPYGGILTLAGDGTVLCAWDPSIGGLGTGRAVAAGPSGYVYVMDDLSPYIAKFGDVPTPTHRPTWGSVKAIYR</sequence>
<reference evidence="1 2" key="1">
    <citation type="journal article" date="2019" name="Nat. Microbiol.">
        <title>Mediterranean grassland soil C-N compound turnover is dependent on rainfall and depth, and is mediated by genomically divergent microorganisms.</title>
        <authorList>
            <person name="Diamond S."/>
            <person name="Andeer P.F."/>
            <person name="Li Z."/>
            <person name="Crits-Christoph A."/>
            <person name="Burstein D."/>
            <person name="Anantharaman K."/>
            <person name="Lane K.R."/>
            <person name="Thomas B.C."/>
            <person name="Pan C."/>
            <person name="Northen T.R."/>
            <person name="Banfield J.F."/>
        </authorList>
    </citation>
    <scope>NUCLEOTIDE SEQUENCE [LARGE SCALE GENOMIC DNA]</scope>
    <source>
        <strain evidence="1">WS_11</strain>
    </source>
</reference>
<dbReference type="EMBL" id="VBPB01000001">
    <property type="protein sequence ID" value="TMQ74334.1"/>
    <property type="molecule type" value="Genomic_DNA"/>
</dbReference>
<accession>A0A538UEM0</accession>
<evidence type="ECO:0008006" key="3">
    <source>
        <dbReference type="Google" id="ProtNLM"/>
    </source>
</evidence>
<name>A0A538UEM0_UNCEI</name>
<proteinExistence type="predicted"/>
<dbReference type="Gene3D" id="2.120.10.30">
    <property type="entry name" value="TolB, C-terminal domain"/>
    <property type="match status" value="2"/>
</dbReference>
<dbReference type="Proteomes" id="UP000319771">
    <property type="component" value="Unassembled WGS sequence"/>
</dbReference>
<dbReference type="PANTHER" id="PTHR24104">
    <property type="entry name" value="E3 UBIQUITIN-PROTEIN LIGASE NHLRC1-RELATED"/>
    <property type="match status" value="1"/>
</dbReference>
<dbReference type="GO" id="GO:0008270">
    <property type="term" value="F:zinc ion binding"/>
    <property type="evidence" value="ECO:0007669"/>
    <property type="project" value="UniProtKB-KW"/>
</dbReference>
<evidence type="ECO:0000313" key="1">
    <source>
        <dbReference type="EMBL" id="TMQ74334.1"/>
    </source>
</evidence>
<dbReference type="AlphaFoldDB" id="A0A538UEM0"/>
<dbReference type="PANTHER" id="PTHR24104:SF25">
    <property type="entry name" value="PROTEIN LIN-41"/>
    <property type="match status" value="1"/>
</dbReference>
<dbReference type="InterPro" id="IPR050952">
    <property type="entry name" value="TRIM-NHL_E3_ligases"/>
</dbReference>
<evidence type="ECO:0000313" key="2">
    <source>
        <dbReference type="Proteomes" id="UP000319771"/>
    </source>
</evidence>
<comment type="caution">
    <text evidence="1">The sequence shown here is derived from an EMBL/GenBank/DDBJ whole genome shotgun (WGS) entry which is preliminary data.</text>
</comment>
<gene>
    <name evidence="1" type="ORF">E6K81_00045</name>
</gene>